<keyword evidence="13" id="KW-1185">Reference proteome</keyword>
<protein>
    <recommendedName>
        <fullName evidence="14">von Willebrand factor type D domain protein</fullName>
    </recommendedName>
</protein>
<dbReference type="SMART" id="SM00216">
    <property type="entry name" value="VWD"/>
    <property type="match status" value="1"/>
</dbReference>
<evidence type="ECO:0000256" key="5">
    <source>
        <dbReference type="ARBA" id="ARBA00023157"/>
    </source>
</evidence>
<evidence type="ECO:0000256" key="9">
    <source>
        <dbReference type="SAM" id="SignalP"/>
    </source>
</evidence>
<dbReference type="SUPFAM" id="SSF56968">
    <property type="entry name" value="Lipovitellin-phosvitin complex, beta-sheet shell regions"/>
    <property type="match status" value="2"/>
</dbReference>
<dbReference type="OrthoDB" id="5825149at2759"/>
<evidence type="ECO:0000313" key="12">
    <source>
        <dbReference type="EMBL" id="KHJ95199.1"/>
    </source>
</evidence>
<dbReference type="Gene3D" id="2.20.80.10">
    <property type="entry name" value="Lipovitellin-phosvitin complex, chain A, domain 4"/>
    <property type="match status" value="1"/>
</dbReference>
<dbReference type="Gene3D" id="1.25.10.20">
    <property type="entry name" value="Vitellinogen, superhelical"/>
    <property type="match status" value="1"/>
</dbReference>
<dbReference type="FunFam" id="1.25.10.20:FF:000003">
    <property type="entry name" value="Vitellogenin C"/>
    <property type="match status" value="1"/>
</dbReference>
<dbReference type="InterPro" id="IPR015816">
    <property type="entry name" value="Vitellinogen_b-sht_N"/>
</dbReference>
<keyword evidence="2" id="KW-0964">Secreted</keyword>
<evidence type="ECO:0000256" key="8">
    <source>
        <dbReference type="SAM" id="Coils"/>
    </source>
</evidence>
<dbReference type="GO" id="GO:0005319">
    <property type="term" value="F:lipid transporter activity"/>
    <property type="evidence" value="ECO:0007669"/>
    <property type="project" value="InterPro"/>
</dbReference>
<feature type="domain" description="Vitellogenin" evidence="10">
    <location>
        <begin position="31"/>
        <end position="699"/>
    </location>
</feature>
<dbReference type="Pfam" id="PF01347">
    <property type="entry name" value="Vitellogenin_N"/>
    <property type="match status" value="1"/>
</dbReference>
<name>A0A0B1TD72_OESDE</name>
<keyword evidence="4" id="KW-0758">Storage protein</keyword>
<feature type="chain" id="PRO_5013266310" description="von Willebrand factor type D domain protein" evidence="9">
    <location>
        <begin position="16"/>
        <end position="1684"/>
    </location>
</feature>
<proteinExistence type="predicted"/>
<keyword evidence="8" id="KW-0175">Coiled coil</keyword>
<dbReference type="SMART" id="SM00638">
    <property type="entry name" value="LPD_N"/>
    <property type="match status" value="1"/>
</dbReference>
<keyword evidence="5" id="KW-1015">Disulfide bond</keyword>
<evidence type="ECO:0008006" key="14">
    <source>
        <dbReference type="Google" id="ProtNLM"/>
    </source>
</evidence>
<dbReference type="Pfam" id="PF00094">
    <property type="entry name" value="VWD"/>
    <property type="match status" value="1"/>
</dbReference>
<feature type="domain" description="VWFD" evidence="11">
    <location>
        <begin position="1352"/>
        <end position="1521"/>
    </location>
</feature>
<evidence type="ECO:0000259" key="11">
    <source>
        <dbReference type="PROSITE" id="PS51233"/>
    </source>
</evidence>
<dbReference type="SMART" id="SM01169">
    <property type="entry name" value="DUF1943"/>
    <property type="match status" value="1"/>
</dbReference>
<gene>
    <name evidence="12" type="ORF">OESDEN_04858</name>
</gene>
<dbReference type="Proteomes" id="UP000053660">
    <property type="component" value="Unassembled WGS sequence"/>
</dbReference>
<evidence type="ECO:0000256" key="7">
    <source>
        <dbReference type="PROSITE-ProRule" id="PRU00557"/>
    </source>
</evidence>
<dbReference type="SUPFAM" id="SSF48431">
    <property type="entry name" value="Lipovitellin-phosvitin complex, superhelical domain"/>
    <property type="match status" value="1"/>
</dbReference>
<sequence length="1684" mass="203130">MKLLAGIALLGLALASSLTWKPTPQIHEEVFRPGREYRYLFDGQVTTGLALPNTEQSATRVQAIVNLQPVDNRVFLFQLNEVRFGSVQEEFEPRQLLPFERCQLVKIDEEQKEMLKMPIRFVYKHGLISDIEISEEDKPWSVNIKKAILNMLQINLLKKDETRTREHEEEPENKNFFVAVERTLEGECEVEYTTIPTKTEKMLWTKSINFQKCTVRPEVQYGIRMRDMEQKTKDEKLFSTVMKFEVTGNREEFLIREVELESRYKLIPLSDKHELITSFVNNKMTLIYAGSVETRIPNVRYHLRENLIYNSEWEMAEEKFAMTGDEKYLHRIPEWKNKMEHIEKIINTMIHHMEKKVDLETTHLFARLVKLLRLCREQELIRIERLVEGHQPVYHKIRSVYYDALAMAGTKVTVTYLMHKITEERVDHLKAARLLKALAEVRIPSEHIANEVLRVCESAVAEKVPYLKQSCWLTYGAIFHGLCNNEMMAVHRFEKVCDREVKERFVRRMIEMFEKFETRYEKVLMLKTLANAGIDVSVRELEKIIYNKEHERTIRIEAINALRRLRHIMPRKIQSIMMPIYKDRNEIDEIRMIALRRILETKPEQVVVDQIVRQMEVERDQQLRAYTYKTLKTISEFPEIHEKTVHRVTKALRTVNQEFYEHLQERVFRWTVRNIDKRYGVSMTMHNLFTKEGVLPKELLTTIDTIFGGEWYKHFLQLGISQQNVDEILNKLLRKFEDMDMEQLVVRGKRSVFYAPTEIFKRLYEKLNFVRRTYDKQEPHAMLYIRYKDMDYAFLPIDVDTIPKFFKEMVRDGKLELDEIERLLATGTHFSRTAGFYIYEYVRKIPTTIGLPLVLSSKMPTVGTVHGQVKIEMEPRESRTFDGLRLRLVLKPRIATTHIVKATIMNPIVETGFKMLHSAMFDHPLETETEVTWKHQLRLKTILRPLEQKKHVLHLQSRPVTFVRHMKKTTHAYLEPTEVTVHLREHLYPIRSFEHTYLKRYGHQFIVTGTMHRPIVRKMESLLNPVLVGYNTIDVHVEPTEDVPKEYVFHMEMETFVPERMHKPEFEKLFRHHDKFFEIEEEEPRLMQERKNQLSTYLRNFQIEKAYKHRLFCKLETVGQREKHEMEMELKAICDNKYRFCRTNLFLRRTPLENEHRHWEMRLDAQSIYPQIPRTIQELKEMLNREFHGLIDVTWGNEQRNTVFIRMQGEQTPEQKMWLNKFEHQENKLTEMERLKIATDLNLYKVMVKYELTPETEHYMRRFLNLLHTWKFWNTEYKMVNNEEKVLRMQLEIEPMNRRFCDLRVETPEKRIVMKNIKMPLRLPYLNMEEMHALGQTNVRDIVRHVVKHNRPECVVKSKEVNTFDNLRLRTPLTNCYTILAKDCHSEEPRFVVMMKKIEKEREEKKLKIVTPRDVYVLEMINNELVVKVNERRINHEELRHYRIEKIEENLYKIDIEDVVVLFDGYEANIKLSQMYKNKQCGICGHYDGEKWNDLRRADNEETEMVEDFHRSYIAKDEECEIDEVEFKKERNERLEKDLRNREYRLREEKEYHKERRHSYEDEEEYEPEMKNERRHRYEEEKKRYEEEFEEETEMRKPVLRTHVIERDRRICFSVEPVRECPTDTIVKRGEEEEKEVEFLCLRENTHTRHLLRKAREEVIPRHLLEEGERWMTTIHVPRMCTVY</sequence>
<accession>A0A0B1TD72</accession>
<dbReference type="PANTHER" id="PTHR23345:SF15">
    <property type="entry name" value="VITELLOGENIN 1-RELATED"/>
    <property type="match status" value="1"/>
</dbReference>
<organism evidence="12 13">
    <name type="scientific">Oesophagostomum dentatum</name>
    <name type="common">Nodular worm</name>
    <dbReference type="NCBI Taxonomy" id="61180"/>
    <lineage>
        <taxon>Eukaryota</taxon>
        <taxon>Metazoa</taxon>
        <taxon>Ecdysozoa</taxon>
        <taxon>Nematoda</taxon>
        <taxon>Chromadorea</taxon>
        <taxon>Rhabditida</taxon>
        <taxon>Rhabditina</taxon>
        <taxon>Rhabditomorpha</taxon>
        <taxon>Strongyloidea</taxon>
        <taxon>Strongylidae</taxon>
        <taxon>Oesophagostomum</taxon>
    </lineage>
</organism>
<dbReference type="InterPro" id="IPR015819">
    <property type="entry name" value="Lipid_transp_b-sht_shell"/>
</dbReference>
<dbReference type="Gene3D" id="2.30.230.10">
    <property type="entry name" value="Lipovitellin, beta-sheet shell regions, chain A"/>
    <property type="match status" value="1"/>
</dbReference>
<evidence type="ECO:0000256" key="4">
    <source>
        <dbReference type="ARBA" id="ARBA00022761"/>
    </source>
</evidence>
<feature type="coiled-coil region" evidence="8">
    <location>
        <begin position="1518"/>
        <end position="1545"/>
    </location>
</feature>
<dbReference type="EMBL" id="KN550039">
    <property type="protein sequence ID" value="KHJ95199.1"/>
    <property type="molecule type" value="Genomic_DNA"/>
</dbReference>
<keyword evidence="3 9" id="KW-0732">Signal</keyword>
<feature type="signal peptide" evidence="9">
    <location>
        <begin position="1"/>
        <end position="15"/>
    </location>
</feature>
<evidence type="ECO:0000256" key="3">
    <source>
        <dbReference type="ARBA" id="ARBA00022729"/>
    </source>
</evidence>
<dbReference type="InterPro" id="IPR015255">
    <property type="entry name" value="Vitellinogen_open_b-sht"/>
</dbReference>
<dbReference type="InterPro" id="IPR050733">
    <property type="entry name" value="Vitellogenin/Apolipophorin"/>
</dbReference>
<dbReference type="PANTHER" id="PTHR23345">
    <property type="entry name" value="VITELLOGENIN-RELATED"/>
    <property type="match status" value="1"/>
</dbReference>
<evidence type="ECO:0000259" key="10">
    <source>
        <dbReference type="PROSITE" id="PS51211"/>
    </source>
</evidence>
<dbReference type="InterPro" id="IPR001846">
    <property type="entry name" value="VWF_type-D"/>
</dbReference>
<evidence type="ECO:0000256" key="1">
    <source>
        <dbReference type="ARBA" id="ARBA00004613"/>
    </source>
</evidence>
<dbReference type="PROSITE" id="PS51211">
    <property type="entry name" value="VITELLOGENIN"/>
    <property type="match status" value="1"/>
</dbReference>
<evidence type="ECO:0000256" key="2">
    <source>
        <dbReference type="ARBA" id="ARBA00022525"/>
    </source>
</evidence>
<dbReference type="InterPro" id="IPR001747">
    <property type="entry name" value="Vitellogenin_N"/>
</dbReference>
<evidence type="ECO:0000313" key="13">
    <source>
        <dbReference type="Proteomes" id="UP000053660"/>
    </source>
</evidence>
<reference evidence="12 13" key="1">
    <citation type="submission" date="2014-03" db="EMBL/GenBank/DDBJ databases">
        <title>Draft genome of the hookworm Oesophagostomum dentatum.</title>
        <authorList>
            <person name="Mitreva M."/>
        </authorList>
    </citation>
    <scope>NUCLEOTIDE SEQUENCE [LARGE SCALE GENOMIC DNA]</scope>
    <source>
        <strain evidence="12 13">OD-Hann</strain>
    </source>
</reference>
<comment type="caution">
    <text evidence="7">Lacks conserved residue(s) required for the propagation of feature annotation.</text>
</comment>
<dbReference type="GO" id="GO:0045735">
    <property type="term" value="F:nutrient reservoir activity"/>
    <property type="evidence" value="ECO:0007669"/>
    <property type="project" value="UniProtKB-KW"/>
</dbReference>
<keyword evidence="6" id="KW-0325">Glycoprotein</keyword>
<comment type="subcellular location">
    <subcellularLocation>
        <location evidence="1">Secreted</location>
    </subcellularLocation>
</comment>
<dbReference type="Pfam" id="PF09172">
    <property type="entry name" value="Vit_open_b-sht"/>
    <property type="match status" value="1"/>
</dbReference>
<dbReference type="GO" id="GO:0005576">
    <property type="term" value="C:extracellular region"/>
    <property type="evidence" value="ECO:0007669"/>
    <property type="project" value="UniProtKB-SubCell"/>
</dbReference>
<evidence type="ECO:0000256" key="6">
    <source>
        <dbReference type="ARBA" id="ARBA00023180"/>
    </source>
</evidence>
<dbReference type="PROSITE" id="PS51233">
    <property type="entry name" value="VWFD"/>
    <property type="match status" value="1"/>
</dbReference>
<dbReference type="InterPro" id="IPR011030">
    <property type="entry name" value="Lipovitellin_superhlx_dom"/>
</dbReference>